<dbReference type="Gene3D" id="3.40.50.720">
    <property type="entry name" value="NAD(P)-binding Rossmann-like Domain"/>
    <property type="match status" value="1"/>
</dbReference>
<dbReference type="InterPro" id="IPR046346">
    <property type="entry name" value="Aminoacid_DH-like_N_sf"/>
</dbReference>
<dbReference type="InterPro" id="IPR022893">
    <property type="entry name" value="Shikimate_DH_fam"/>
</dbReference>
<dbReference type="PANTHER" id="PTHR21089:SF1">
    <property type="entry name" value="BIFUNCTIONAL 3-DEHYDROQUINATE DEHYDRATASE_SHIKIMATE DEHYDROGENASE, CHLOROPLASTIC"/>
    <property type="match status" value="1"/>
</dbReference>
<dbReference type="SUPFAM" id="SSF51735">
    <property type="entry name" value="NAD(P)-binding Rossmann-fold domains"/>
    <property type="match status" value="1"/>
</dbReference>
<dbReference type="Proteomes" id="UP000053617">
    <property type="component" value="Unassembled WGS sequence"/>
</dbReference>
<dbReference type="InterPro" id="IPR013708">
    <property type="entry name" value="Shikimate_DH-bd_N"/>
</dbReference>
<dbReference type="RefSeq" id="XP_013272750.1">
    <property type="nucleotide sequence ID" value="XM_013417296.1"/>
</dbReference>
<evidence type="ECO:0000313" key="3">
    <source>
        <dbReference type="Proteomes" id="UP000053617"/>
    </source>
</evidence>
<proteinExistence type="predicted"/>
<dbReference type="OrthoDB" id="204377at2759"/>
<protein>
    <recommendedName>
        <fullName evidence="1">Shikimate dehydrogenase substrate binding N-terminal domain-containing protein</fullName>
    </recommendedName>
</protein>
<dbReference type="Gene3D" id="3.40.50.10860">
    <property type="entry name" value="Leucine Dehydrogenase, chain A, domain 1"/>
    <property type="match status" value="1"/>
</dbReference>
<gene>
    <name evidence="2" type="ORF">Z518_03586</name>
</gene>
<accession>A0A0D2IIP7</accession>
<dbReference type="STRING" id="1442369.A0A0D2IIP7"/>
<sequence length="299" mass="32225">MGVEDCATHGAAVYVFGDPVSKSFSPDFHRAIFTSLKLPWHVSLLESSDVEDLRRAISEPGFVGAAVTILNKTSAMAVVERLTPDAVALKSINTVYVRDDQGRRVTVGTNTDWLGMSRAILGLDLGAEDRARAGGAVVLGTGVLCRTAIYGLTIGLGASRIYMMHDDASEVEDTLKDLQGVDLPDCHFIHLRSDDYALKFDARPTIVINANPSQRTPNSLKSAMLDRHGAKAPGILLDLASLPGTPTELARTLKDAGWKAATFVDFFAQQGIEQDSVWTGTSQQQHLERGLEAVSAYLV</sequence>
<dbReference type="SUPFAM" id="SSF53223">
    <property type="entry name" value="Aminoacid dehydrogenase-like, N-terminal domain"/>
    <property type="match status" value="1"/>
</dbReference>
<organism evidence="2 3">
    <name type="scientific">Rhinocladiella mackenziei CBS 650.93</name>
    <dbReference type="NCBI Taxonomy" id="1442369"/>
    <lineage>
        <taxon>Eukaryota</taxon>
        <taxon>Fungi</taxon>
        <taxon>Dikarya</taxon>
        <taxon>Ascomycota</taxon>
        <taxon>Pezizomycotina</taxon>
        <taxon>Eurotiomycetes</taxon>
        <taxon>Chaetothyriomycetidae</taxon>
        <taxon>Chaetothyriales</taxon>
        <taxon>Herpotrichiellaceae</taxon>
        <taxon>Rhinocladiella</taxon>
    </lineage>
</organism>
<dbReference type="AlphaFoldDB" id="A0A0D2IIP7"/>
<dbReference type="PANTHER" id="PTHR21089">
    <property type="entry name" value="SHIKIMATE DEHYDROGENASE"/>
    <property type="match status" value="1"/>
</dbReference>
<dbReference type="EMBL" id="KN847477">
    <property type="protein sequence ID" value="KIX05614.1"/>
    <property type="molecule type" value="Genomic_DNA"/>
</dbReference>
<dbReference type="GO" id="GO:0004764">
    <property type="term" value="F:shikimate 3-dehydrogenase (NADP+) activity"/>
    <property type="evidence" value="ECO:0007669"/>
    <property type="project" value="InterPro"/>
</dbReference>
<dbReference type="Pfam" id="PF08501">
    <property type="entry name" value="Shikimate_dh_N"/>
    <property type="match status" value="1"/>
</dbReference>
<dbReference type="GO" id="GO:0019632">
    <property type="term" value="P:shikimate metabolic process"/>
    <property type="evidence" value="ECO:0007669"/>
    <property type="project" value="TreeGrafter"/>
</dbReference>
<dbReference type="InterPro" id="IPR036291">
    <property type="entry name" value="NAD(P)-bd_dom_sf"/>
</dbReference>
<dbReference type="HOGENOM" id="CLU_044063_1_0_1"/>
<reference evidence="2 3" key="1">
    <citation type="submission" date="2015-01" db="EMBL/GenBank/DDBJ databases">
        <title>The Genome Sequence of Rhinocladiella mackenzie CBS 650.93.</title>
        <authorList>
            <consortium name="The Broad Institute Genomics Platform"/>
            <person name="Cuomo C."/>
            <person name="de Hoog S."/>
            <person name="Gorbushina A."/>
            <person name="Stielow B."/>
            <person name="Teixiera M."/>
            <person name="Abouelleil A."/>
            <person name="Chapman S.B."/>
            <person name="Priest M."/>
            <person name="Young S.K."/>
            <person name="Wortman J."/>
            <person name="Nusbaum C."/>
            <person name="Birren B."/>
        </authorList>
    </citation>
    <scope>NUCLEOTIDE SEQUENCE [LARGE SCALE GENOMIC DNA]</scope>
    <source>
        <strain evidence="2 3">CBS 650.93</strain>
    </source>
</reference>
<keyword evidence="3" id="KW-1185">Reference proteome</keyword>
<dbReference type="GO" id="GO:0009423">
    <property type="term" value="P:chorismate biosynthetic process"/>
    <property type="evidence" value="ECO:0007669"/>
    <property type="project" value="TreeGrafter"/>
</dbReference>
<evidence type="ECO:0000259" key="1">
    <source>
        <dbReference type="Pfam" id="PF08501"/>
    </source>
</evidence>
<dbReference type="VEuPathDB" id="FungiDB:Z518_03586"/>
<name>A0A0D2IIP7_9EURO</name>
<dbReference type="GeneID" id="25291657"/>
<evidence type="ECO:0000313" key="2">
    <source>
        <dbReference type="EMBL" id="KIX05614.1"/>
    </source>
</evidence>
<feature type="domain" description="Shikimate dehydrogenase substrate binding N-terminal" evidence="1">
    <location>
        <begin position="15"/>
        <end position="95"/>
    </location>
</feature>